<feature type="compositionally biased region" description="Low complexity" evidence="10">
    <location>
        <begin position="1"/>
        <end position="22"/>
    </location>
</feature>
<evidence type="ECO:0000256" key="1">
    <source>
        <dbReference type="ARBA" id="ARBA00004651"/>
    </source>
</evidence>
<dbReference type="KEGG" id="ndp:E2C04_01355"/>
<evidence type="ECO:0000256" key="4">
    <source>
        <dbReference type="ARBA" id="ARBA00022475"/>
    </source>
</evidence>
<dbReference type="NCBIfam" id="TIGR01726">
    <property type="entry name" value="HEQRo_perm_3TM"/>
    <property type="match status" value="1"/>
</dbReference>
<keyword evidence="3 9" id="KW-0813">Transport</keyword>
<proteinExistence type="inferred from homology"/>
<feature type="transmembrane region" description="Helical" evidence="9">
    <location>
        <begin position="140"/>
        <end position="163"/>
    </location>
</feature>
<dbReference type="PANTHER" id="PTHR30614:SF20">
    <property type="entry name" value="GLUTAMINE TRANSPORT SYSTEM PERMEASE PROTEIN GLNP"/>
    <property type="match status" value="1"/>
</dbReference>
<evidence type="ECO:0000313" key="13">
    <source>
        <dbReference type="EMBL" id="QCC76184.1"/>
    </source>
</evidence>
<dbReference type="GO" id="GO:0022857">
    <property type="term" value="F:transmembrane transporter activity"/>
    <property type="evidence" value="ECO:0007669"/>
    <property type="project" value="InterPro"/>
</dbReference>
<reference evidence="12" key="5">
    <citation type="submission" date="2024-05" db="EMBL/GenBank/DDBJ databases">
        <authorList>
            <person name="Sun Q."/>
            <person name="Sedlacek I."/>
        </authorList>
    </citation>
    <scope>NUCLEOTIDE SEQUENCE</scope>
    <source>
        <strain evidence="12">CCM 7403</strain>
    </source>
</reference>
<dbReference type="InterPro" id="IPR000515">
    <property type="entry name" value="MetI-like"/>
</dbReference>
<evidence type="ECO:0000256" key="3">
    <source>
        <dbReference type="ARBA" id="ARBA00022448"/>
    </source>
</evidence>
<protein>
    <submittedName>
        <fullName evidence="12 13">ABC transporter permease</fullName>
    </submittedName>
</protein>
<keyword evidence="5 9" id="KW-0812">Transmembrane</keyword>
<evidence type="ECO:0000256" key="5">
    <source>
        <dbReference type="ARBA" id="ARBA00022692"/>
    </source>
</evidence>
<keyword evidence="7 9" id="KW-1133">Transmembrane helix</keyword>
<evidence type="ECO:0000256" key="8">
    <source>
        <dbReference type="ARBA" id="ARBA00023136"/>
    </source>
</evidence>
<dbReference type="EMBL" id="BMCK01000001">
    <property type="protein sequence ID" value="GGD09238.1"/>
    <property type="molecule type" value="Genomic_DNA"/>
</dbReference>
<name>A0A4P7U984_9ACTN</name>
<dbReference type="GO" id="GO:0006865">
    <property type="term" value="P:amino acid transport"/>
    <property type="evidence" value="ECO:0007669"/>
    <property type="project" value="UniProtKB-KW"/>
</dbReference>
<evidence type="ECO:0000259" key="11">
    <source>
        <dbReference type="PROSITE" id="PS50928"/>
    </source>
</evidence>
<keyword evidence="15" id="KW-1185">Reference proteome</keyword>
<dbReference type="Pfam" id="PF00528">
    <property type="entry name" value="BPD_transp_1"/>
    <property type="match status" value="1"/>
</dbReference>
<dbReference type="Proteomes" id="UP000297025">
    <property type="component" value="Chromosome"/>
</dbReference>
<dbReference type="EMBL" id="CP038462">
    <property type="protein sequence ID" value="QCC76184.1"/>
    <property type="molecule type" value="Genomic_DNA"/>
</dbReference>
<dbReference type="InterPro" id="IPR035906">
    <property type="entry name" value="MetI-like_sf"/>
</dbReference>
<dbReference type="PROSITE" id="PS50928">
    <property type="entry name" value="ABC_TM1"/>
    <property type="match status" value="1"/>
</dbReference>
<evidence type="ECO:0000313" key="15">
    <source>
        <dbReference type="Proteomes" id="UP000630594"/>
    </source>
</evidence>
<dbReference type="InterPro" id="IPR043429">
    <property type="entry name" value="ArtM/GltK/GlnP/TcyL/YhdX-like"/>
</dbReference>
<evidence type="ECO:0000256" key="6">
    <source>
        <dbReference type="ARBA" id="ARBA00022970"/>
    </source>
</evidence>
<dbReference type="AlphaFoldDB" id="A0A4P7U984"/>
<reference evidence="13" key="4">
    <citation type="submission" date="2019-03" db="EMBL/GenBank/DDBJ databases">
        <authorList>
            <person name="Huang Y."/>
        </authorList>
    </citation>
    <scope>NUCLEOTIDE SEQUENCE</scope>
    <source>
        <strain evidence="13">JCM 16608</strain>
    </source>
</reference>
<dbReference type="SUPFAM" id="SSF161098">
    <property type="entry name" value="MetI-like"/>
    <property type="match status" value="1"/>
</dbReference>
<feature type="domain" description="ABC transmembrane type-1" evidence="11">
    <location>
        <begin position="95"/>
        <end position="288"/>
    </location>
</feature>
<organism evidence="13 14">
    <name type="scientific">Nocardioides daphniae</name>
    <dbReference type="NCBI Taxonomy" id="402297"/>
    <lineage>
        <taxon>Bacteria</taxon>
        <taxon>Bacillati</taxon>
        <taxon>Actinomycetota</taxon>
        <taxon>Actinomycetes</taxon>
        <taxon>Propionibacteriales</taxon>
        <taxon>Nocardioidaceae</taxon>
        <taxon>Nocardioides</taxon>
    </lineage>
</organism>
<sequence length="304" mass="33297">MSDTGTPAPAGSAASGQPTAGQPSAWQPSERELARRVVRRTLHRRQLLTASAVTLAVFGSLAFGVTQLPGWERVRETFFSLEHAQESFPAILSGFWVNVKMFLIAEPIILVLGLLVALARQSRSAWLTPLRLVAVGYTDLFRGVPTILLVLLCGFGIPALGLTGVTNDLFFWALVALVLSYGAYVAEVFRAGIESIHPSQWASAQTLGLSRVQAMRHVIVPQAVRRVVPPLLNDFVSLQKDTALVSVIGIFDAVFSARDYGNYHFNYTAMVVVAAFFVALTIPLARFTDRLQRRYAERERAGAR</sequence>
<evidence type="ECO:0000256" key="9">
    <source>
        <dbReference type="RuleBase" id="RU363032"/>
    </source>
</evidence>
<keyword evidence="8 9" id="KW-0472">Membrane</keyword>
<dbReference type="InterPro" id="IPR010065">
    <property type="entry name" value="AA_ABC_transptr_permease_3TM"/>
</dbReference>
<dbReference type="PANTHER" id="PTHR30614">
    <property type="entry name" value="MEMBRANE COMPONENT OF AMINO ACID ABC TRANSPORTER"/>
    <property type="match status" value="1"/>
</dbReference>
<evidence type="ECO:0000313" key="12">
    <source>
        <dbReference type="EMBL" id="GGD09238.1"/>
    </source>
</evidence>
<evidence type="ECO:0000256" key="7">
    <source>
        <dbReference type="ARBA" id="ARBA00022989"/>
    </source>
</evidence>
<evidence type="ECO:0000313" key="14">
    <source>
        <dbReference type="Proteomes" id="UP000297025"/>
    </source>
</evidence>
<evidence type="ECO:0000256" key="2">
    <source>
        <dbReference type="ARBA" id="ARBA00010072"/>
    </source>
</evidence>
<dbReference type="Proteomes" id="UP000630594">
    <property type="component" value="Unassembled WGS sequence"/>
</dbReference>
<feature type="transmembrane region" description="Helical" evidence="9">
    <location>
        <begin position="264"/>
        <end position="285"/>
    </location>
</feature>
<dbReference type="RefSeq" id="WP_135831233.1">
    <property type="nucleotide sequence ID" value="NZ_BMCK01000001.1"/>
</dbReference>
<keyword evidence="6" id="KW-0029">Amino-acid transport</keyword>
<feature type="region of interest" description="Disordered" evidence="10">
    <location>
        <begin position="1"/>
        <end position="30"/>
    </location>
</feature>
<reference evidence="12" key="2">
    <citation type="journal article" date="2014" name="Int. J. Syst. Evol. Microbiol.">
        <title>Complete genome of a new Firmicutes species belonging to the dominant human colonic microbiota ('Ruminococcus bicirculans') reveals two chromosomes and a selective capacity to utilize plant glucans.</title>
        <authorList>
            <consortium name="NISC Comparative Sequencing Program"/>
            <person name="Wegmann U."/>
            <person name="Louis P."/>
            <person name="Goesmann A."/>
            <person name="Henrissat B."/>
            <person name="Duncan S.H."/>
            <person name="Flint H.J."/>
        </authorList>
    </citation>
    <scope>NUCLEOTIDE SEQUENCE</scope>
    <source>
        <strain evidence="12">CCM 7403</strain>
    </source>
</reference>
<comment type="similarity">
    <text evidence="2">Belongs to the binding-protein-dependent transport system permease family. HisMQ subfamily.</text>
</comment>
<keyword evidence="4" id="KW-1003">Cell membrane</keyword>
<dbReference type="CDD" id="cd06261">
    <property type="entry name" value="TM_PBP2"/>
    <property type="match status" value="1"/>
</dbReference>
<feature type="transmembrane region" description="Helical" evidence="9">
    <location>
        <begin position="101"/>
        <end position="119"/>
    </location>
</feature>
<reference evidence="15" key="3">
    <citation type="journal article" date="2019" name="Int. J. Syst. Evol. Microbiol.">
        <title>The Global Catalogue of Microorganisms (GCM) 10K type strain sequencing project: providing services to taxonomists for standard genome sequencing and annotation.</title>
        <authorList>
            <consortium name="The Broad Institute Genomics Platform"/>
            <consortium name="The Broad Institute Genome Sequencing Center for Infectious Disease"/>
            <person name="Wu L."/>
            <person name="Ma J."/>
        </authorList>
    </citation>
    <scope>NUCLEOTIDE SEQUENCE [LARGE SCALE GENOMIC DNA]</scope>
    <source>
        <strain evidence="15">CCM 7403</strain>
    </source>
</reference>
<dbReference type="GO" id="GO:0043190">
    <property type="term" value="C:ATP-binding cassette (ABC) transporter complex"/>
    <property type="evidence" value="ECO:0007669"/>
    <property type="project" value="InterPro"/>
</dbReference>
<feature type="transmembrane region" description="Helical" evidence="9">
    <location>
        <begin position="47"/>
        <end position="65"/>
    </location>
</feature>
<gene>
    <name evidence="13" type="ORF">E2C04_01355</name>
    <name evidence="12" type="ORF">GCM10007231_05150</name>
</gene>
<dbReference type="Gene3D" id="1.10.3720.10">
    <property type="entry name" value="MetI-like"/>
    <property type="match status" value="1"/>
</dbReference>
<reference evidence="13 14" key="1">
    <citation type="journal article" date="2008" name="Int. J. Syst. Evol. Microbiol.">
        <title>Nocardioides daphniae sp. nov., isolated from Daphnia cucullata (Crustacea: Cladocera).</title>
        <authorList>
            <person name="Toth E.M."/>
            <person name="Keki Z."/>
            <person name="Homonnay Z.G."/>
            <person name="Borsodi A.K."/>
            <person name="Marialigeti K."/>
            <person name="Schumann P."/>
        </authorList>
    </citation>
    <scope>NUCLEOTIDE SEQUENCE [LARGE SCALE GENOMIC DNA]</scope>
    <source>
        <strain evidence="13 14">JCM 16608</strain>
    </source>
</reference>
<evidence type="ECO:0000256" key="10">
    <source>
        <dbReference type="SAM" id="MobiDB-lite"/>
    </source>
</evidence>
<dbReference type="OrthoDB" id="92598at2"/>
<accession>A0A4P7U984</accession>
<comment type="subcellular location">
    <subcellularLocation>
        <location evidence="1 9">Cell membrane</location>
        <topology evidence="1 9">Multi-pass membrane protein</topology>
    </subcellularLocation>
</comment>